<dbReference type="AlphaFoldDB" id="A0AB35BXL6"/>
<keyword evidence="1" id="KW-0805">Transcription regulation</keyword>
<evidence type="ECO:0000256" key="3">
    <source>
        <dbReference type="ARBA" id="ARBA00023163"/>
    </source>
</evidence>
<evidence type="ECO:0000256" key="2">
    <source>
        <dbReference type="ARBA" id="ARBA00023125"/>
    </source>
</evidence>
<comment type="caution">
    <text evidence="6">The sequence shown here is derived from an EMBL/GenBank/DDBJ whole genome shotgun (WGS) entry which is preliminary data.</text>
</comment>
<proteinExistence type="predicted"/>
<keyword evidence="3" id="KW-0804">Transcription</keyword>
<dbReference type="GO" id="GO:1901135">
    <property type="term" value="P:carbohydrate derivative metabolic process"/>
    <property type="evidence" value="ECO:0007669"/>
    <property type="project" value="InterPro"/>
</dbReference>
<feature type="domain" description="SIS" evidence="5">
    <location>
        <begin position="119"/>
        <end position="258"/>
    </location>
</feature>
<dbReference type="InterPro" id="IPR000281">
    <property type="entry name" value="HTH_RpiR"/>
</dbReference>
<evidence type="ECO:0000256" key="1">
    <source>
        <dbReference type="ARBA" id="ARBA00023015"/>
    </source>
</evidence>
<sequence>MISHIRSHRDKLRKSEKLVADWIMNHPNDAASFSIGMLAKTVGVSEPTVIRFCRAIGFDGYHVFKQELAESLNAGVPFIHSNVSESDNTKDIVNKVITQASAALLRTKESLSVKAVEQAVKILLRSSNVLCIGHGASNVVALDIQQKLLRVGINVSVFSDHHVHSLAASLMGKKEVLIAVSHTGRSQDILDSVSFAKANGASVISFTTKDSPLAEASDVVLESGATEDTTEYIPMISRLADLAIVDVLLVTLALKRGNSFIDEMSRSKAIIESKRVRNSQQQNNG</sequence>
<dbReference type="PANTHER" id="PTHR30514">
    <property type="entry name" value="GLUCOKINASE"/>
    <property type="match status" value="1"/>
</dbReference>
<dbReference type="InterPro" id="IPR001347">
    <property type="entry name" value="SIS_dom"/>
</dbReference>
<gene>
    <name evidence="6" type="ORF">J7561_02060</name>
</gene>
<dbReference type="SUPFAM" id="SSF53697">
    <property type="entry name" value="SIS domain"/>
    <property type="match status" value="1"/>
</dbReference>
<evidence type="ECO:0000313" key="6">
    <source>
        <dbReference type="EMBL" id="MBS7823987.1"/>
    </source>
</evidence>
<dbReference type="Pfam" id="PF01418">
    <property type="entry name" value="HTH_6"/>
    <property type="match status" value="1"/>
</dbReference>
<dbReference type="GO" id="GO:0097367">
    <property type="term" value="F:carbohydrate derivative binding"/>
    <property type="evidence" value="ECO:0007669"/>
    <property type="project" value="InterPro"/>
</dbReference>
<accession>A0AB35BXL6</accession>
<keyword evidence="2" id="KW-0238">DNA-binding</keyword>
<feature type="domain" description="HTH rpiR-type" evidence="4">
    <location>
        <begin position="1"/>
        <end position="75"/>
    </location>
</feature>
<dbReference type="InterPro" id="IPR047640">
    <property type="entry name" value="RpiR-like"/>
</dbReference>
<evidence type="ECO:0000313" key="7">
    <source>
        <dbReference type="Proteomes" id="UP000680020"/>
    </source>
</evidence>
<reference evidence="6" key="1">
    <citation type="submission" date="2021-03" db="EMBL/GenBank/DDBJ databases">
        <title>Identification and antibiotic profiling of Wohlfahrtiimonas chitiniclastica, an underestimated human pathogen.</title>
        <authorList>
            <person name="Kopf A."/>
            <person name="Bunk B."/>
            <person name="Coldewey S."/>
            <person name="Gunzer F."/>
            <person name="Riedel T."/>
            <person name="Schroettner P."/>
        </authorList>
    </citation>
    <scope>NUCLEOTIDE SEQUENCE</scope>
    <source>
        <strain evidence="6">DSM 100917</strain>
    </source>
</reference>
<dbReference type="InterPro" id="IPR035472">
    <property type="entry name" value="RpiR-like_SIS"/>
</dbReference>
<dbReference type="InterPro" id="IPR046348">
    <property type="entry name" value="SIS_dom_sf"/>
</dbReference>
<name>A0AB35BXL6_9GAMM</name>
<evidence type="ECO:0000259" key="4">
    <source>
        <dbReference type="PROSITE" id="PS51071"/>
    </source>
</evidence>
<organism evidence="6 7">
    <name type="scientific">Wohlfahrtiimonas chitiniclastica</name>
    <dbReference type="NCBI Taxonomy" id="400946"/>
    <lineage>
        <taxon>Bacteria</taxon>
        <taxon>Pseudomonadati</taxon>
        <taxon>Pseudomonadota</taxon>
        <taxon>Gammaproteobacteria</taxon>
        <taxon>Cardiobacteriales</taxon>
        <taxon>Ignatzschineriaceae</taxon>
        <taxon>Wohlfahrtiimonas</taxon>
    </lineage>
</organism>
<dbReference type="PROSITE" id="PS51464">
    <property type="entry name" value="SIS"/>
    <property type="match status" value="1"/>
</dbReference>
<dbReference type="CDD" id="cd05013">
    <property type="entry name" value="SIS_RpiR"/>
    <property type="match status" value="1"/>
</dbReference>
<dbReference type="PANTHER" id="PTHR30514:SF1">
    <property type="entry name" value="HTH-TYPE TRANSCRIPTIONAL REGULATOR HEXR-RELATED"/>
    <property type="match status" value="1"/>
</dbReference>
<dbReference type="Pfam" id="PF01380">
    <property type="entry name" value="SIS"/>
    <property type="match status" value="1"/>
</dbReference>
<dbReference type="SUPFAM" id="SSF46689">
    <property type="entry name" value="Homeodomain-like"/>
    <property type="match status" value="1"/>
</dbReference>
<dbReference type="InterPro" id="IPR036388">
    <property type="entry name" value="WH-like_DNA-bd_sf"/>
</dbReference>
<dbReference type="PROSITE" id="PS51071">
    <property type="entry name" value="HTH_RPIR"/>
    <property type="match status" value="1"/>
</dbReference>
<dbReference type="Gene3D" id="3.40.50.10490">
    <property type="entry name" value="Glucose-6-phosphate isomerase like protein, domain 1"/>
    <property type="match status" value="1"/>
</dbReference>
<dbReference type="GO" id="GO:0003700">
    <property type="term" value="F:DNA-binding transcription factor activity"/>
    <property type="evidence" value="ECO:0007669"/>
    <property type="project" value="InterPro"/>
</dbReference>
<dbReference type="EMBL" id="JAGIBU010000001">
    <property type="protein sequence ID" value="MBS7823987.1"/>
    <property type="molecule type" value="Genomic_DNA"/>
</dbReference>
<evidence type="ECO:0000259" key="5">
    <source>
        <dbReference type="PROSITE" id="PS51464"/>
    </source>
</evidence>
<dbReference type="Proteomes" id="UP000680020">
    <property type="component" value="Unassembled WGS sequence"/>
</dbReference>
<dbReference type="InterPro" id="IPR009057">
    <property type="entry name" value="Homeodomain-like_sf"/>
</dbReference>
<protein>
    <submittedName>
        <fullName evidence="6">MurR/RpiR family transcriptional regulator</fullName>
    </submittedName>
</protein>
<dbReference type="GO" id="GO:0003677">
    <property type="term" value="F:DNA binding"/>
    <property type="evidence" value="ECO:0007669"/>
    <property type="project" value="UniProtKB-KW"/>
</dbReference>
<dbReference type="Gene3D" id="1.10.10.10">
    <property type="entry name" value="Winged helix-like DNA-binding domain superfamily/Winged helix DNA-binding domain"/>
    <property type="match status" value="1"/>
</dbReference>